<keyword evidence="5" id="KW-0687">Ribonucleoprotein</keyword>
<dbReference type="InterPro" id="IPR018305">
    <property type="entry name" value="Ribosomal_m50"/>
</dbReference>
<dbReference type="EMBL" id="UXSR01005224">
    <property type="protein sequence ID" value="VDD79946.1"/>
    <property type="molecule type" value="Genomic_DNA"/>
</dbReference>
<dbReference type="AlphaFoldDB" id="A0A0R3UFN7"/>
<evidence type="ECO:0000256" key="6">
    <source>
        <dbReference type="ARBA" id="ARBA00035183"/>
    </source>
</evidence>
<proteinExistence type="inferred from homology"/>
<evidence type="ECO:0000313" key="9">
    <source>
        <dbReference type="Proteomes" id="UP000267029"/>
    </source>
</evidence>
<gene>
    <name evidence="8" type="ORF">MCOS_LOCUS5949</name>
</gene>
<keyword evidence="9" id="KW-1185">Reference proteome</keyword>
<evidence type="ECO:0000256" key="5">
    <source>
        <dbReference type="ARBA" id="ARBA00023274"/>
    </source>
</evidence>
<comment type="subcellular location">
    <subcellularLocation>
        <location evidence="1">Mitochondrion</location>
    </subcellularLocation>
</comment>
<evidence type="ECO:0000256" key="4">
    <source>
        <dbReference type="ARBA" id="ARBA00023128"/>
    </source>
</evidence>
<dbReference type="PANTHER" id="PTHR31542">
    <property type="entry name" value="39A RIBOSOMAL PROTEIN L50, MITOCHONDRIAL"/>
    <property type="match status" value="1"/>
</dbReference>
<evidence type="ECO:0000313" key="8">
    <source>
        <dbReference type="EMBL" id="VDD79946.1"/>
    </source>
</evidence>
<comment type="similarity">
    <text evidence="2">Belongs to the mitochondrion-specific ribosomal protein mL50 family.</text>
</comment>
<dbReference type="Proteomes" id="UP000267029">
    <property type="component" value="Unassembled WGS sequence"/>
</dbReference>
<evidence type="ECO:0000256" key="7">
    <source>
        <dbReference type="ARBA" id="ARBA00035398"/>
    </source>
</evidence>
<evidence type="ECO:0000256" key="2">
    <source>
        <dbReference type="ARBA" id="ARBA00008860"/>
    </source>
</evidence>
<evidence type="ECO:0000256" key="1">
    <source>
        <dbReference type="ARBA" id="ARBA00004173"/>
    </source>
</evidence>
<keyword evidence="3" id="KW-0689">Ribosomal protein</keyword>
<dbReference type="PANTHER" id="PTHR31542:SF1">
    <property type="entry name" value="LARGE RIBOSOMAL SUBUNIT PROTEIN ML50"/>
    <property type="match status" value="1"/>
</dbReference>
<dbReference type="GO" id="GO:0005762">
    <property type="term" value="C:mitochondrial large ribosomal subunit"/>
    <property type="evidence" value="ECO:0007669"/>
    <property type="project" value="TreeGrafter"/>
</dbReference>
<dbReference type="STRING" id="53468.A0A0R3UFN7"/>
<evidence type="ECO:0000256" key="3">
    <source>
        <dbReference type="ARBA" id="ARBA00022980"/>
    </source>
</evidence>
<organism evidence="8 9">
    <name type="scientific">Mesocestoides corti</name>
    <name type="common">Flatworm</name>
    <dbReference type="NCBI Taxonomy" id="53468"/>
    <lineage>
        <taxon>Eukaryota</taxon>
        <taxon>Metazoa</taxon>
        <taxon>Spiralia</taxon>
        <taxon>Lophotrochozoa</taxon>
        <taxon>Platyhelminthes</taxon>
        <taxon>Cestoda</taxon>
        <taxon>Eucestoda</taxon>
        <taxon>Cyclophyllidea</taxon>
        <taxon>Mesocestoididae</taxon>
        <taxon>Mesocestoides</taxon>
    </lineage>
</organism>
<protein>
    <recommendedName>
        <fullName evidence="6">Large ribosomal subunit protein mL50</fullName>
    </recommendedName>
    <alternativeName>
        <fullName evidence="7">39S ribosomal protein L50, mitochondrial</fullName>
    </alternativeName>
</protein>
<sequence length="157" mass="17923">MPPYRVPKDVESRLESVARRCLLKFKNLSEPYKFPDRGSKVKFLKACMQEFNHAIPSNVLHELDDVDSVRKYFSVNVEPEDKLVAMLDDHFAANSLPSNLVIQVDSIRCDPEDKSFFSTTPFPGRSTIVSGLSSSKKYPSRKVSKDRRLWIDAEDIA</sequence>
<name>A0A0R3UFN7_MESCO</name>
<keyword evidence="4" id="KW-0496">Mitochondrion</keyword>
<reference evidence="8 9" key="1">
    <citation type="submission" date="2018-10" db="EMBL/GenBank/DDBJ databases">
        <authorList>
            <consortium name="Pathogen Informatics"/>
        </authorList>
    </citation>
    <scope>NUCLEOTIDE SEQUENCE [LARGE SCALE GENOMIC DNA]</scope>
</reference>
<accession>A0A0R3UFN7</accession>
<dbReference type="OrthoDB" id="9939609at2759"/>